<organism evidence="1 2">
    <name type="scientific">Pseudoalteromonas phenolica</name>
    <dbReference type="NCBI Taxonomy" id="161398"/>
    <lineage>
        <taxon>Bacteria</taxon>
        <taxon>Pseudomonadati</taxon>
        <taxon>Pseudomonadota</taxon>
        <taxon>Gammaproteobacteria</taxon>
        <taxon>Alteromonadales</taxon>
        <taxon>Pseudoalteromonadaceae</taxon>
        <taxon>Pseudoalteromonas</taxon>
    </lineage>
</organism>
<protein>
    <submittedName>
        <fullName evidence="1">Uncharacterized protein</fullName>
    </submittedName>
</protein>
<dbReference type="STRING" id="161398.PP2015_3867"/>
<sequence>MPAAANDFCQIVDGSVIIAQDSKNTYLGKIINSFDSESIFNEFGTYGNEFSSDSIWNEFSTFGNEFNSYSPFNEFSSSPPMIIKNQKVIGYLSANDSIQASVSPNILKAMCGG</sequence>
<gene>
    <name evidence="1" type="ORF">PP2015_3867</name>
</gene>
<dbReference type="Proteomes" id="UP000061457">
    <property type="component" value="Chromosome II"/>
</dbReference>
<reference evidence="1 2" key="1">
    <citation type="submission" date="2015-11" db="EMBL/GenBank/DDBJ databases">
        <authorList>
            <person name="Zhang Y."/>
            <person name="Guo Z."/>
        </authorList>
    </citation>
    <scope>NUCLEOTIDE SEQUENCE [LARGE SCALE GENOMIC DNA]</scope>
    <source>
        <strain evidence="1 2">KCTC 12086</strain>
    </source>
</reference>
<evidence type="ECO:0000313" key="2">
    <source>
        <dbReference type="Proteomes" id="UP000061457"/>
    </source>
</evidence>
<dbReference type="EMBL" id="CP013188">
    <property type="protein sequence ID" value="ALO44336.1"/>
    <property type="molecule type" value="Genomic_DNA"/>
</dbReference>
<evidence type="ECO:0000313" key="1">
    <source>
        <dbReference type="EMBL" id="ALO44336.1"/>
    </source>
</evidence>
<accession>A0A0S2K7F6</accession>
<dbReference type="PATRIC" id="fig|161398.10.peg.3956"/>
<keyword evidence="2" id="KW-1185">Reference proteome</keyword>
<dbReference type="AlphaFoldDB" id="A0A0S2K7F6"/>
<dbReference type="KEGG" id="pphe:PP2015_3867"/>
<proteinExistence type="predicted"/>
<name>A0A0S2K7F6_9GAMM</name>